<organism evidence="3 4">
    <name type="scientific">Aeribacillus pallidus</name>
    <dbReference type="NCBI Taxonomy" id="33936"/>
    <lineage>
        <taxon>Bacteria</taxon>
        <taxon>Bacillati</taxon>
        <taxon>Bacillota</taxon>
        <taxon>Bacilli</taxon>
        <taxon>Bacillales</taxon>
        <taxon>Bacillaceae</taxon>
        <taxon>Aeribacillus</taxon>
    </lineage>
</organism>
<protein>
    <submittedName>
        <fullName evidence="3">Uncharacterized protein</fullName>
    </submittedName>
</protein>
<keyword evidence="1" id="KW-0812">Transmembrane</keyword>
<reference evidence="2 5" key="2">
    <citation type="submission" date="2016-10" db="EMBL/GenBank/DDBJ databases">
        <title>The whole genome sequencing and assembly of Aeribacillus pallidus KCTC3564 strain.</title>
        <authorList>
            <person name="Lee Y.-J."/>
            <person name="Park M.-K."/>
            <person name="Yi H."/>
            <person name="Bahn Y.-S."/>
            <person name="Kim J.F."/>
            <person name="Lee D.-W."/>
        </authorList>
    </citation>
    <scope>NUCLEOTIDE SEQUENCE [LARGE SCALE GENOMIC DNA]</scope>
    <source>
        <strain evidence="2 5">KCTC3564</strain>
    </source>
</reference>
<dbReference type="AlphaFoldDB" id="A0A161ZV93"/>
<dbReference type="GeneID" id="301125236"/>
<evidence type="ECO:0000313" key="4">
    <source>
        <dbReference type="Proteomes" id="UP000076476"/>
    </source>
</evidence>
<name>A0A161ZV93_9BACI</name>
<evidence type="ECO:0000313" key="2">
    <source>
        <dbReference type="EMBL" id="ASS90409.1"/>
    </source>
</evidence>
<proteinExistence type="predicted"/>
<gene>
    <name evidence="2" type="ORF">AP3564_09350</name>
    <name evidence="3" type="ORF">AZI98_04165</name>
</gene>
<dbReference type="EMBL" id="LWBR01000012">
    <property type="protein sequence ID" value="KZN97237.1"/>
    <property type="molecule type" value="Genomic_DNA"/>
</dbReference>
<keyword evidence="1" id="KW-0472">Membrane</keyword>
<keyword evidence="4" id="KW-1185">Reference proteome</keyword>
<dbReference type="OrthoDB" id="2939462at2"/>
<accession>A0A161ZV93</accession>
<dbReference type="Proteomes" id="UP000214606">
    <property type="component" value="Chromosome"/>
</dbReference>
<evidence type="ECO:0000313" key="5">
    <source>
        <dbReference type="Proteomes" id="UP000214606"/>
    </source>
</evidence>
<sequence length="62" mass="7377">MDLAFLIIAYFLSIFHFAYGYKEAIRISEENGKVNGWSVIFSFPLGFIFAFFTNFFYHKIYL</sequence>
<evidence type="ECO:0000256" key="1">
    <source>
        <dbReference type="SAM" id="Phobius"/>
    </source>
</evidence>
<dbReference type="Proteomes" id="UP000076476">
    <property type="component" value="Unassembled WGS sequence"/>
</dbReference>
<keyword evidence="1" id="KW-1133">Transmembrane helix</keyword>
<reference evidence="3 4" key="1">
    <citation type="submission" date="2016-04" db="EMBL/GenBank/DDBJ databases">
        <title>Draft genome sequence of Aeribacillus pallidus 8m3 from petroleum reservoir.</title>
        <authorList>
            <person name="Poltaraus A.B."/>
            <person name="Nazina T.N."/>
            <person name="Tourova T.P."/>
            <person name="Malakho S.M."/>
            <person name="Korshunova A.V."/>
            <person name="Sokolova D.S."/>
        </authorList>
    </citation>
    <scope>NUCLEOTIDE SEQUENCE [LARGE SCALE GENOMIC DNA]</scope>
    <source>
        <strain evidence="3 4">8m3</strain>
    </source>
</reference>
<evidence type="ECO:0000313" key="3">
    <source>
        <dbReference type="EMBL" id="KZN97237.1"/>
    </source>
</evidence>
<feature type="transmembrane region" description="Helical" evidence="1">
    <location>
        <begin position="36"/>
        <end position="57"/>
    </location>
</feature>
<dbReference type="EMBL" id="CP017703">
    <property type="protein sequence ID" value="ASS90409.1"/>
    <property type="molecule type" value="Genomic_DNA"/>
</dbReference>
<accession>A0A163ZRK3</accession>
<dbReference type="KEGG" id="apak:AP3564_09350"/>
<dbReference type="RefSeq" id="WP_063387041.1">
    <property type="nucleotide sequence ID" value="NZ_CP017703.1"/>
</dbReference>